<proteinExistence type="predicted"/>
<reference evidence="1" key="1">
    <citation type="submission" date="2018-05" db="EMBL/GenBank/DDBJ databases">
        <authorList>
            <person name="Lanie J.A."/>
            <person name="Ng W.-L."/>
            <person name="Kazmierczak K.M."/>
            <person name="Andrzejewski T.M."/>
            <person name="Davidsen T.M."/>
            <person name="Wayne K.J."/>
            <person name="Tettelin H."/>
            <person name="Glass J.I."/>
            <person name="Rusch D."/>
            <person name="Podicherti R."/>
            <person name="Tsui H.-C.T."/>
            <person name="Winkler M.E."/>
        </authorList>
    </citation>
    <scope>NUCLEOTIDE SEQUENCE</scope>
</reference>
<accession>A0A381TJU9</accession>
<name>A0A381TJU9_9ZZZZ</name>
<dbReference type="AlphaFoldDB" id="A0A381TJU9"/>
<dbReference type="EMBL" id="UINC01004719">
    <property type="protein sequence ID" value="SVA16366.1"/>
    <property type="molecule type" value="Genomic_DNA"/>
</dbReference>
<protein>
    <submittedName>
        <fullName evidence="1">Uncharacterized protein</fullName>
    </submittedName>
</protein>
<evidence type="ECO:0000313" key="1">
    <source>
        <dbReference type="EMBL" id="SVA16366.1"/>
    </source>
</evidence>
<gene>
    <name evidence="1" type="ORF">METZ01_LOCUS69220</name>
</gene>
<organism evidence="1">
    <name type="scientific">marine metagenome</name>
    <dbReference type="NCBI Taxonomy" id="408172"/>
    <lineage>
        <taxon>unclassified sequences</taxon>
        <taxon>metagenomes</taxon>
        <taxon>ecological metagenomes</taxon>
    </lineage>
</organism>
<sequence>MQQQHYTQNKKDNAKIDFILFQIPTILKMMFVCNVRALKLQE</sequence>